<proteinExistence type="predicted"/>
<dbReference type="Pfam" id="PF13193">
    <property type="entry name" value="AMP-binding_C"/>
    <property type="match status" value="1"/>
</dbReference>
<dbReference type="InterPro" id="IPR045851">
    <property type="entry name" value="AMP-bd_C_sf"/>
</dbReference>
<dbReference type="Gene3D" id="3.40.50.12780">
    <property type="entry name" value="N-terminal domain of ligase-like"/>
    <property type="match status" value="1"/>
</dbReference>
<dbReference type="PROSITE" id="PS00455">
    <property type="entry name" value="AMP_BINDING"/>
    <property type="match status" value="1"/>
</dbReference>
<evidence type="ECO:0000259" key="2">
    <source>
        <dbReference type="Pfam" id="PF13193"/>
    </source>
</evidence>
<dbReference type="PANTHER" id="PTHR43767">
    <property type="entry name" value="LONG-CHAIN-FATTY-ACID--COA LIGASE"/>
    <property type="match status" value="1"/>
</dbReference>
<dbReference type="Proteomes" id="UP000324351">
    <property type="component" value="Unassembled WGS sequence"/>
</dbReference>
<reference evidence="3 4" key="2">
    <citation type="submission" date="2019-09" db="EMBL/GenBank/DDBJ databases">
        <authorList>
            <person name="Jin C."/>
        </authorList>
    </citation>
    <scope>NUCLEOTIDE SEQUENCE [LARGE SCALE GENOMIC DNA]</scope>
    <source>
        <strain evidence="3 4">BN140041</strain>
    </source>
</reference>
<accession>A0A5B1M8T5</accession>
<dbReference type="InterPro" id="IPR050237">
    <property type="entry name" value="ATP-dep_AMP-bd_enzyme"/>
</dbReference>
<dbReference type="InterPro" id="IPR042099">
    <property type="entry name" value="ANL_N_sf"/>
</dbReference>
<evidence type="ECO:0000313" key="3">
    <source>
        <dbReference type="EMBL" id="KAA1429213.1"/>
    </source>
</evidence>
<sequence length="550" mass="59415">MALNIADLFEHAVDVAAEKPAVKVGDRVITYGELESESNKLAHFLADRGIGAGDHVGLYAKNSIEHVIALLAILKVRAVAINVNYRYVAGELDYIFDNADLKGLVHDRVYSDLVAEVAPKHDKLQTFVVLPDPIEPDNASDCSSYGGVLLADAIADQSDARDFGERSADDLHIIYTGGTTGYPKGVMWRHEDFWRVLGGGIDFVTGEPLEEYDQSKKATQESLVTFPLSPLMHGGAQASLLMHLFSGQLTILEPKFDPVRTWEIVDREQAQMMFMTGDAMARPLIEAYEAGDFSGQSLFAIASSAAIFSKAVKERWMARFPNAIFTDSIGSSETGFQGTGMQDASALSTDGPVVSIGPSTAIISDDGTVLDPVADVGKVGRTARAGNVPVGYYKDPEKSARTFLEIDGVRYSIPGDYARIEEGNRITLLGRGSNCVNTGGEKVYPEEVEMAIKGHPAVYDVLVVGLPDEKYGQTVAAVVQPREGQKVELDDLRSFLRTHLSGYKLPRVLTLVDEIPRNATGKAQYPRAKELALSAQQAGTAQTAINGANA</sequence>
<organism evidence="3 4">
    <name type="scientific">Nocardioides antri</name>
    <dbReference type="NCBI Taxonomy" id="2607659"/>
    <lineage>
        <taxon>Bacteria</taxon>
        <taxon>Bacillati</taxon>
        <taxon>Actinomycetota</taxon>
        <taxon>Actinomycetes</taxon>
        <taxon>Propionibacteriales</taxon>
        <taxon>Nocardioidaceae</taxon>
        <taxon>Nocardioides</taxon>
    </lineage>
</organism>
<protein>
    <submittedName>
        <fullName evidence="3">Acyl-CoA synthetase</fullName>
    </submittedName>
</protein>
<dbReference type="InterPro" id="IPR000873">
    <property type="entry name" value="AMP-dep_synth/lig_dom"/>
</dbReference>
<feature type="domain" description="AMP-binding enzyme C-terminal" evidence="2">
    <location>
        <begin position="447"/>
        <end position="522"/>
    </location>
</feature>
<dbReference type="EMBL" id="VUJW01000001">
    <property type="protein sequence ID" value="KAA1429213.1"/>
    <property type="molecule type" value="Genomic_DNA"/>
</dbReference>
<dbReference type="SUPFAM" id="SSF56801">
    <property type="entry name" value="Acetyl-CoA synthetase-like"/>
    <property type="match status" value="1"/>
</dbReference>
<dbReference type="InterPro" id="IPR025110">
    <property type="entry name" value="AMP-bd_C"/>
</dbReference>
<dbReference type="NCBIfam" id="NF005863">
    <property type="entry name" value="PRK07798.1"/>
    <property type="match status" value="1"/>
</dbReference>
<feature type="domain" description="AMP-dependent synthetase/ligase" evidence="1">
    <location>
        <begin position="9"/>
        <end position="369"/>
    </location>
</feature>
<reference evidence="3 4" key="1">
    <citation type="submission" date="2019-09" db="EMBL/GenBank/DDBJ databases">
        <title>Nocardioides panacisoli sp. nov., isolated from the soil of a ginseng field.</title>
        <authorList>
            <person name="Cho C."/>
        </authorList>
    </citation>
    <scope>NUCLEOTIDE SEQUENCE [LARGE SCALE GENOMIC DNA]</scope>
    <source>
        <strain evidence="3 4">BN140041</strain>
    </source>
</reference>
<dbReference type="PANTHER" id="PTHR43767:SF1">
    <property type="entry name" value="NONRIBOSOMAL PEPTIDE SYNTHASE PES1 (EUROFUNG)-RELATED"/>
    <property type="match status" value="1"/>
</dbReference>
<evidence type="ECO:0000259" key="1">
    <source>
        <dbReference type="Pfam" id="PF00501"/>
    </source>
</evidence>
<keyword evidence="4" id="KW-1185">Reference proteome</keyword>
<dbReference type="AlphaFoldDB" id="A0A5B1M8T5"/>
<gene>
    <name evidence="3" type="ORF">F0U47_03205</name>
</gene>
<dbReference type="RefSeq" id="WP_149748835.1">
    <property type="nucleotide sequence ID" value="NZ_VUJW01000001.1"/>
</dbReference>
<comment type="caution">
    <text evidence="3">The sequence shown here is derived from an EMBL/GenBank/DDBJ whole genome shotgun (WGS) entry which is preliminary data.</text>
</comment>
<evidence type="ECO:0000313" key="4">
    <source>
        <dbReference type="Proteomes" id="UP000324351"/>
    </source>
</evidence>
<name>A0A5B1M8T5_9ACTN</name>
<dbReference type="GO" id="GO:0016878">
    <property type="term" value="F:acid-thiol ligase activity"/>
    <property type="evidence" value="ECO:0007669"/>
    <property type="project" value="UniProtKB-ARBA"/>
</dbReference>
<dbReference type="Pfam" id="PF00501">
    <property type="entry name" value="AMP-binding"/>
    <property type="match status" value="1"/>
</dbReference>
<dbReference type="Gene3D" id="3.30.300.30">
    <property type="match status" value="1"/>
</dbReference>
<dbReference type="InterPro" id="IPR020845">
    <property type="entry name" value="AMP-binding_CS"/>
</dbReference>